<dbReference type="EMBL" id="KE145373">
    <property type="protein sequence ID" value="EPE24645.1"/>
    <property type="molecule type" value="Genomic_DNA"/>
</dbReference>
<dbReference type="KEGG" id="glz:GLAREA_08498"/>
<protein>
    <submittedName>
        <fullName evidence="1">Uncharacterized protein</fullName>
    </submittedName>
</protein>
<sequence length="175" mass="19144">MTAYEKATQIQTTRIVADASDTRRIKSTCLSGYKSLNNIHQSCLSSRGLWFDHFTPKKTISATTPQCSTPATLRGCKLAKTVTSNHKFDTPDGYFKDEQMAVEDNSDKGRLSNLGSRRPQASTQVTILRAVGTQTPVMSDTSPHVQVLGLEGENRAAKTSVTLPVNIPEIFNVPD</sequence>
<accession>S3CFA1</accession>
<keyword evidence="2" id="KW-1185">Reference proteome</keyword>
<proteinExistence type="predicted"/>
<name>S3CFA1_GLAL2</name>
<organism evidence="1 2">
    <name type="scientific">Glarea lozoyensis (strain ATCC 20868 / MF5171)</name>
    <dbReference type="NCBI Taxonomy" id="1116229"/>
    <lineage>
        <taxon>Eukaryota</taxon>
        <taxon>Fungi</taxon>
        <taxon>Dikarya</taxon>
        <taxon>Ascomycota</taxon>
        <taxon>Pezizomycotina</taxon>
        <taxon>Leotiomycetes</taxon>
        <taxon>Helotiales</taxon>
        <taxon>Helotiaceae</taxon>
        <taxon>Glarea</taxon>
    </lineage>
</organism>
<dbReference type="GeneID" id="19467546"/>
<evidence type="ECO:0000313" key="1">
    <source>
        <dbReference type="EMBL" id="EPE24645.1"/>
    </source>
</evidence>
<dbReference type="Proteomes" id="UP000016922">
    <property type="component" value="Unassembled WGS sequence"/>
</dbReference>
<dbReference type="AlphaFoldDB" id="S3CFA1"/>
<evidence type="ECO:0000313" key="2">
    <source>
        <dbReference type="Proteomes" id="UP000016922"/>
    </source>
</evidence>
<dbReference type="RefSeq" id="XP_008088733.1">
    <property type="nucleotide sequence ID" value="XM_008090542.1"/>
</dbReference>
<dbReference type="HOGENOM" id="CLU_1532712_0_0_1"/>
<reference evidence="1 2" key="1">
    <citation type="journal article" date="2013" name="BMC Genomics">
        <title>Genomics-driven discovery of the pneumocandin biosynthetic gene cluster in the fungus Glarea lozoyensis.</title>
        <authorList>
            <person name="Chen L."/>
            <person name="Yue Q."/>
            <person name="Zhang X."/>
            <person name="Xiang M."/>
            <person name="Wang C."/>
            <person name="Li S."/>
            <person name="Che Y."/>
            <person name="Ortiz-Lopez F.J."/>
            <person name="Bills G.F."/>
            <person name="Liu X."/>
            <person name="An Z."/>
        </authorList>
    </citation>
    <scope>NUCLEOTIDE SEQUENCE [LARGE SCALE GENOMIC DNA]</scope>
    <source>
        <strain evidence="2">ATCC 20868 / MF5171</strain>
    </source>
</reference>
<gene>
    <name evidence="1" type="ORF">GLAREA_08498</name>
</gene>